<name>A0A922MM81_SPOEX</name>
<organism evidence="3 4">
    <name type="scientific">Spodoptera exigua</name>
    <name type="common">Beet armyworm</name>
    <name type="synonym">Noctua fulgens</name>
    <dbReference type="NCBI Taxonomy" id="7107"/>
    <lineage>
        <taxon>Eukaryota</taxon>
        <taxon>Metazoa</taxon>
        <taxon>Ecdysozoa</taxon>
        <taxon>Arthropoda</taxon>
        <taxon>Hexapoda</taxon>
        <taxon>Insecta</taxon>
        <taxon>Pterygota</taxon>
        <taxon>Neoptera</taxon>
        <taxon>Endopterygota</taxon>
        <taxon>Lepidoptera</taxon>
        <taxon>Glossata</taxon>
        <taxon>Ditrysia</taxon>
        <taxon>Noctuoidea</taxon>
        <taxon>Noctuidae</taxon>
        <taxon>Amphipyrinae</taxon>
        <taxon>Spodoptera</taxon>
    </lineage>
</organism>
<dbReference type="Gene3D" id="2.30.29.30">
    <property type="entry name" value="Pleckstrin-homology domain (PH domain)/Phosphotyrosine-binding domain (PTB)"/>
    <property type="match status" value="1"/>
</dbReference>
<dbReference type="SUPFAM" id="SSF52799">
    <property type="entry name" value="(Phosphotyrosine protein) phosphatases II"/>
    <property type="match status" value="1"/>
</dbReference>
<dbReference type="GO" id="GO:0019903">
    <property type="term" value="F:protein phosphatase binding"/>
    <property type="evidence" value="ECO:0007669"/>
    <property type="project" value="TreeGrafter"/>
</dbReference>
<dbReference type="InterPro" id="IPR010569">
    <property type="entry name" value="Myotubularin-like_Pase_dom"/>
</dbReference>
<evidence type="ECO:0000313" key="3">
    <source>
        <dbReference type="EMBL" id="KAH9638949.1"/>
    </source>
</evidence>
<comment type="caution">
    <text evidence="3">The sequence shown here is derived from an EMBL/GenBank/DDBJ whole genome shotgun (WGS) entry which is preliminary data.</text>
</comment>
<gene>
    <name evidence="3" type="ORF">HF086_005030</name>
</gene>
<sequence length="262" mass="29633">MEFIELIHINKLDGVILKYPHQDNVDGTVCITGHHLILSSRKEGVHELWLLHKNIDCIEKKENKPISGVTQGGSLFLKCKDLRIFQLDIATTNELNQMAQTLENLSGLQDPGLFYPFFYRHMHPIVENGYTLYRMACFARKPELLGVPQLWKGSSGAQAVLMRAGQPLYGPKHRRCRPDEAILNAVVAAGTKGIIYDLRSSNSISQQQNKACNDREISSDKWISRLESCGWPESVRNSLHTACIVAQHIHQTHLFFSSVLFV</sequence>
<dbReference type="InterPro" id="IPR030564">
    <property type="entry name" value="Myotubularin"/>
</dbReference>
<accession>A0A922MM81</accession>
<dbReference type="GO" id="GO:0005737">
    <property type="term" value="C:cytoplasm"/>
    <property type="evidence" value="ECO:0007669"/>
    <property type="project" value="TreeGrafter"/>
</dbReference>
<dbReference type="CDD" id="cd13211">
    <property type="entry name" value="PH-GRAM_MTMR9"/>
    <property type="match status" value="1"/>
</dbReference>
<comment type="similarity">
    <text evidence="1">Belongs to the protein-tyrosine phosphatase family. Non-receptor class myotubularin subfamily.</text>
</comment>
<feature type="domain" description="Myotubularin phosphatase" evidence="2">
    <location>
        <begin position="158"/>
        <end position="262"/>
    </location>
</feature>
<proteinExistence type="inferred from homology"/>
<dbReference type="GO" id="GO:0046856">
    <property type="term" value="P:phosphatidylinositol dephosphorylation"/>
    <property type="evidence" value="ECO:0007669"/>
    <property type="project" value="TreeGrafter"/>
</dbReference>
<dbReference type="PROSITE" id="PS51339">
    <property type="entry name" value="PPASE_MYOTUBULARIN"/>
    <property type="match status" value="1"/>
</dbReference>
<protein>
    <recommendedName>
        <fullName evidence="2">Myotubularin phosphatase domain-containing protein</fullName>
    </recommendedName>
</protein>
<evidence type="ECO:0000313" key="4">
    <source>
        <dbReference type="Proteomes" id="UP000814243"/>
    </source>
</evidence>
<dbReference type="InterPro" id="IPR029021">
    <property type="entry name" value="Prot-tyrosine_phosphatase-like"/>
</dbReference>
<dbReference type="InterPro" id="IPR011993">
    <property type="entry name" value="PH-like_dom_sf"/>
</dbReference>
<dbReference type="PANTHER" id="PTHR10807">
    <property type="entry name" value="MYOTUBULARIN-RELATED"/>
    <property type="match status" value="1"/>
</dbReference>
<evidence type="ECO:0000256" key="1">
    <source>
        <dbReference type="ARBA" id="ARBA00007471"/>
    </source>
</evidence>
<dbReference type="EMBL" id="JACEFF010000364">
    <property type="protein sequence ID" value="KAH9638949.1"/>
    <property type="molecule type" value="Genomic_DNA"/>
</dbReference>
<dbReference type="SUPFAM" id="SSF50729">
    <property type="entry name" value="PH domain-like"/>
    <property type="match status" value="1"/>
</dbReference>
<dbReference type="Pfam" id="PF21098">
    <property type="entry name" value="PH-GRAM_MTMR6-like"/>
    <property type="match status" value="1"/>
</dbReference>
<dbReference type="AlphaFoldDB" id="A0A922MM81"/>
<evidence type="ECO:0000259" key="2">
    <source>
        <dbReference type="PROSITE" id="PS51339"/>
    </source>
</evidence>
<reference evidence="3" key="1">
    <citation type="journal article" date="2021" name="G3 (Bethesda)">
        <title>Genome and transcriptome analysis of the beet armyworm Spodoptera exigua reveals targets for pest control. .</title>
        <authorList>
            <person name="Simon S."/>
            <person name="Breeschoten T."/>
            <person name="Jansen H.J."/>
            <person name="Dirks R.P."/>
            <person name="Schranz M.E."/>
            <person name="Ros V.I.D."/>
        </authorList>
    </citation>
    <scope>NUCLEOTIDE SEQUENCE</scope>
    <source>
        <strain evidence="3">TB_SE_WUR_2020</strain>
    </source>
</reference>
<dbReference type="Proteomes" id="UP000814243">
    <property type="component" value="Unassembled WGS sequence"/>
</dbReference>
<dbReference type="GO" id="GO:0010507">
    <property type="term" value="P:negative regulation of autophagy"/>
    <property type="evidence" value="ECO:0007669"/>
    <property type="project" value="TreeGrafter"/>
</dbReference>
<dbReference type="PANTHER" id="PTHR10807:SF73">
    <property type="entry name" value="LD06050P"/>
    <property type="match status" value="1"/>
</dbReference>
<dbReference type="Pfam" id="PF06602">
    <property type="entry name" value="Myotub-related"/>
    <property type="match status" value="1"/>
</dbReference>
<dbReference type="InterPro" id="IPR048994">
    <property type="entry name" value="PH-GRAM_MTMR6-9"/>
</dbReference>